<feature type="domain" description="Reverse transcriptase" evidence="2">
    <location>
        <begin position="103"/>
        <end position="368"/>
    </location>
</feature>
<evidence type="ECO:0000313" key="3">
    <source>
        <dbReference type="Ensembl" id="ENSACOP00000003081.1"/>
    </source>
</evidence>
<dbReference type="Pfam" id="PF00078">
    <property type="entry name" value="RVT_1"/>
    <property type="match status" value="1"/>
</dbReference>
<dbReference type="PANTHER" id="PTHR33332">
    <property type="entry name" value="REVERSE TRANSCRIPTASE DOMAIN-CONTAINING PROTEIN"/>
    <property type="match status" value="1"/>
</dbReference>
<proteinExistence type="predicted"/>
<dbReference type="Ensembl" id="ENSACOT00000003189.1">
    <property type="protein sequence ID" value="ENSACOP00000003081.1"/>
    <property type="gene ID" value="ENSACOG00000002137.1"/>
</dbReference>
<reference evidence="3" key="2">
    <citation type="submission" date="2025-09" db="UniProtKB">
        <authorList>
            <consortium name="Ensembl"/>
        </authorList>
    </citation>
    <scope>IDENTIFICATION</scope>
</reference>
<sequence length="479" mass="54271">MGRLWKLSGELATLDLEKAEVLNDFFVSDFRGKCSDHTTQVLEGRRRDTENEDPGPTVGEDLVQDHLRNLNVHKSMGPYEIHPQVLEEQANEVAKPLSIIFEKSWQSGEVPDNRKKGNITPIFKKGKMDEPGNYRPVSLTSVPSKILEQILLEGMLRHMKTNKVLGDSQHGFTKGKSCLTNQVAFYVGVMQLLDRSRAVDAIYLGLCKAFDTVSHDILASKMERHQFDRWTTRCIKNWLDGSTQIVVLNGPMSSWTLVTSGVPQGAVLGPVLFNTFVSDTDSGIECALSKFAHDTKLCGLVDTLEGRNAIQRDLDTFVRWADANLMKFNHAKCKVLLQLGRSNTRHSYRLGREEIQSSPAEKDLGVLANEKMNMSRQCALAAQKANRILGCIKRRVTSRSREVILPLSSALVRPHLEYCVQFWCPQHKNDMELLEQVQKRATRMIRGLEHLPYEDRLRKLGLFSLQKRRLCGDLIEAFQ</sequence>
<dbReference type="InterPro" id="IPR000477">
    <property type="entry name" value="RT_dom"/>
</dbReference>
<keyword evidence="4" id="KW-1185">Reference proteome</keyword>
<dbReference type="CDD" id="cd01650">
    <property type="entry name" value="RT_nLTR_like"/>
    <property type="match status" value="1"/>
</dbReference>
<evidence type="ECO:0000259" key="2">
    <source>
        <dbReference type="PROSITE" id="PS50878"/>
    </source>
</evidence>
<accession>A0A8B9F687</accession>
<dbReference type="PROSITE" id="PS50878">
    <property type="entry name" value="RT_POL"/>
    <property type="match status" value="1"/>
</dbReference>
<feature type="region of interest" description="Disordered" evidence="1">
    <location>
        <begin position="41"/>
        <end position="61"/>
    </location>
</feature>
<protein>
    <recommendedName>
        <fullName evidence="2">Reverse transcriptase domain-containing protein</fullName>
    </recommendedName>
</protein>
<organism evidence="3 4">
    <name type="scientific">Amazona collaria</name>
    <name type="common">yellow-billed parrot</name>
    <dbReference type="NCBI Taxonomy" id="241587"/>
    <lineage>
        <taxon>Eukaryota</taxon>
        <taxon>Metazoa</taxon>
        <taxon>Chordata</taxon>
        <taxon>Craniata</taxon>
        <taxon>Vertebrata</taxon>
        <taxon>Euteleostomi</taxon>
        <taxon>Archelosauria</taxon>
        <taxon>Archosauria</taxon>
        <taxon>Dinosauria</taxon>
        <taxon>Saurischia</taxon>
        <taxon>Theropoda</taxon>
        <taxon>Coelurosauria</taxon>
        <taxon>Aves</taxon>
        <taxon>Neognathae</taxon>
        <taxon>Neoaves</taxon>
        <taxon>Telluraves</taxon>
        <taxon>Australaves</taxon>
        <taxon>Psittaciformes</taxon>
        <taxon>Psittacidae</taxon>
        <taxon>Amazona</taxon>
    </lineage>
</organism>
<dbReference type="SUPFAM" id="SSF56672">
    <property type="entry name" value="DNA/RNA polymerases"/>
    <property type="match status" value="1"/>
</dbReference>
<reference evidence="3" key="1">
    <citation type="submission" date="2025-08" db="UniProtKB">
        <authorList>
            <consortium name="Ensembl"/>
        </authorList>
    </citation>
    <scope>IDENTIFICATION</scope>
</reference>
<dbReference type="Proteomes" id="UP000694522">
    <property type="component" value="Unplaced"/>
</dbReference>
<dbReference type="AlphaFoldDB" id="A0A8B9F687"/>
<evidence type="ECO:0000256" key="1">
    <source>
        <dbReference type="SAM" id="MobiDB-lite"/>
    </source>
</evidence>
<evidence type="ECO:0000313" key="4">
    <source>
        <dbReference type="Proteomes" id="UP000694522"/>
    </source>
</evidence>
<name>A0A8B9F687_9PSIT</name>
<dbReference type="InterPro" id="IPR043502">
    <property type="entry name" value="DNA/RNA_pol_sf"/>
</dbReference>